<dbReference type="Pfam" id="PF00066">
    <property type="entry name" value="Notch"/>
    <property type="match status" value="1"/>
</dbReference>
<reference evidence="6 7" key="1">
    <citation type="journal article" date="2014" name="Genome Biol. Evol.">
        <title>The secreted proteins of Achlya hypogyna and Thraustotheca clavata identify the ancestral oomycete secretome and reveal gene acquisitions by horizontal gene transfer.</title>
        <authorList>
            <person name="Misner I."/>
            <person name="Blouin N."/>
            <person name="Leonard G."/>
            <person name="Richards T.A."/>
            <person name="Lane C.E."/>
        </authorList>
    </citation>
    <scope>NUCLEOTIDE SEQUENCE [LARGE SCALE GENOMIC DNA]</scope>
    <source>
        <strain evidence="6 7">ATCC 34112</strain>
    </source>
</reference>
<dbReference type="SUPFAM" id="SSF52058">
    <property type="entry name" value="L domain-like"/>
    <property type="match status" value="1"/>
</dbReference>
<evidence type="ECO:0000313" key="6">
    <source>
        <dbReference type="EMBL" id="OQS00082.1"/>
    </source>
</evidence>
<dbReference type="Gene3D" id="3.30.300.320">
    <property type="match status" value="1"/>
</dbReference>
<sequence>MRKKNIVHPAENTMQLYLFGRRERKLIRIVSIILLTTSMLYLLCFSAIYLIVPPDQGKVLWIWKPKLCSLTCFFLGLLHLYGTTMELFCTLRYQRIRPSLLKPLSRLQWIQYFYYKYFSRYGPYGILGRRYEVKIMVKQTLQIPLQIYLGYRVSLLLTDSKMTCFYTMVLALNCLVIPALMFLPNTFARRWGLSFLDTILTFLLSSGIPMLLIFRAMVTLYFAGNTQFLDDHVWLNQSILLGRFVVFSGPFDYVAKVIPFFTCYLSIRSMTIAAHIQLEPSHNSELLQITRSKVSFETENSKSHSKLYRQIFTFVSTCTSFALIYLAYTTIMARDCPQGCILQTYTWFYPQCDCIMFRINCLRTPLPNNYTMDEFIQQFLQNVFDIDLVQCDLPNALTKATMQSMQNLYSFTLQRTNTVKWDISPSDFPPSMFSIFLYHLYLPQIPQALSSIEGNLQYLFLRNVSLYLNNTIPATYNRLAMLDLTNASLNTVPVLVIEQYMNNLKFTNNNITELPSQLASSPWIDFLHFINNSITTIPPTFANALQSNQKVYMEGNPINYLSNDINFQILESTRLSIRQTPLCDRLWKVVHTGIGSNNLTALEEKIISKIDIICKPECAIGCFESLRKNTRCDIECYTPACNFDDGDCDFIDL</sequence>
<keyword evidence="4" id="KW-0812">Transmembrane</keyword>
<dbReference type="AlphaFoldDB" id="A0A1V9ZPY5"/>
<feature type="transmembrane region" description="Helical" evidence="4">
    <location>
        <begin position="26"/>
        <end position="52"/>
    </location>
</feature>
<evidence type="ECO:0000256" key="2">
    <source>
        <dbReference type="ARBA" id="ARBA00023157"/>
    </source>
</evidence>
<dbReference type="Gene3D" id="3.80.10.10">
    <property type="entry name" value="Ribonuclease Inhibitor"/>
    <property type="match status" value="1"/>
</dbReference>
<keyword evidence="2" id="KW-1015">Disulfide bond</keyword>
<dbReference type="Proteomes" id="UP000243217">
    <property type="component" value="Unassembled WGS sequence"/>
</dbReference>
<name>A0A1V9ZPY5_9STRA</name>
<gene>
    <name evidence="6" type="ORF">THRCLA_06251</name>
</gene>
<dbReference type="InterPro" id="IPR000800">
    <property type="entry name" value="Notch_dom"/>
</dbReference>
<keyword evidence="3" id="KW-0325">Glycoprotein</keyword>
<keyword evidence="1" id="KW-0677">Repeat</keyword>
<keyword evidence="7" id="KW-1185">Reference proteome</keyword>
<keyword evidence="4" id="KW-0472">Membrane</keyword>
<protein>
    <recommendedName>
        <fullName evidence="5">LNR domain-containing protein</fullName>
    </recommendedName>
</protein>
<evidence type="ECO:0000256" key="1">
    <source>
        <dbReference type="ARBA" id="ARBA00022737"/>
    </source>
</evidence>
<evidence type="ECO:0000259" key="5">
    <source>
        <dbReference type="Pfam" id="PF00066"/>
    </source>
</evidence>
<organism evidence="6 7">
    <name type="scientific">Thraustotheca clavata</name>
    <dbReference type="NCBI Taxonomy" id="74557"/>
    <lineage>
        <taxon>Eukaryota</taxon>
        <taxon>Sar</taxon>
        <taxon>Stramenopiles</taxon>
        <taxon>Oomycota</taxon>
        <taxon>Saprolegniomycetes</taxon>
        <taxon>Saprolegniales</taxon>
        <taxon>Achlyaceae</taxon>
        <taxon>Thraustotheca</taxon>
    </lineage>
</organism>
<evidence type="ECO:0000313" key="7">
    <source>
        <dbReference type="Proteomes" id="UP000243217"/>
    </source>
</evidence>
<comment type="caution">
    <text evidence="6">The sequence shown here is derived from an EMBL/GenBank/DDBJ whole genome shotgun (WGS) entry which is preliminary data.</text>
</comment>
<proteinExistence type="predicted"/>
<feature type="transmembrane region" description="Helical" evidence="4">
    <location>
        <begin position="311"/>
        <end position="328"/>
    </location>
</feature>
<evidence type="ECO:0000256" key="4">
    <source>
        <dbReference type="SAM" id="Phobius"/>
    </source>
</evidence>
<evidence type="ECO:0000256" key="3">
    <source>
        <dbReference type="ARBA" id="ARBA00023180"/>
    </source>
</evidence>
<feature type="transmembrane region" description="Helical" evidence="4">
    <location>
        <begin position="164"/>
        <end position="183"/>
    </location>
</feature>
<dbReference type="InterPro" id="IPR032675">
    <property type="entry name" value="LRR_dom_sf"/>
</dbReference>
<dbReference type="EMBL" id="JNBS01001759">
    <property type="protein sequence ID" value="OQS00082.1"/>
    <property type="molecule type" value="Genomic_DNA"/>
</dbReference>
<feature type="transmembrane region" description="Helical" evidence="4">
    <location>
        <begin position="195"/>
        <end position="214"/>
    </location>
</feature>
<accession>A0A1V9ZPY5</accession>
<feature type="transmembrane region" description="Helical" evidence="4">
    <location>
        <begin position="72"/>
        <end position="93"/>
    </location>
</feature>
<dbReference type="OrthoDB" id="1055097at2759"/>
<feature type="domain" description="LNR" evidence="5">
    <location>
        <begin position="616"/>
        <end position="649"/>
    </location>
</feature>
<keyword evidence="4" id="KW-1133">Transmembrane helix</keyword>